<keyword evidence="1" id="KW-0812">Transmembrane</keyword>
<keyword evidence="1" id="KW-1133">Transmembrane helix</keyword>
<keyword evidence="1" id="KW-0472">Membrane</keyword>
<reference evidence="3" key="1">
    <citation type="submission" date="2018-05" db="EMBL/GenBank/DDBJ databases">
        <authorList>
            <person name="Du Z."/>
            <person name="Wang X."/>
        </authorList>
    </citation>
    <scope>NUCLEOTIDE SEQUENCE [LARGE SCALE GENOMIC DNA]</scope>
    <source>
        <strain evidence="3">WDS4C29</strain>
    </source>
</reference>
<evidence type="ECO:0000256" key="1">
    <source>
        <dbReference type="SAM" id="Phobius"/>
    </source>
</evidence>
<protein>
    <recommendedName>
        <fullName evidence="4">DUF2125 domain-containing protein</fullName>
    </recommendedName>
</protein>
<dbReference type="Pfam" id="PF09898">
    <property type="entry name" value="DUF2125"/>
    <property type="match status" value="1"/>
</dbReference>
<keyword evidence="3" id="KW-1185">Reference proteome</keyword>
<dbReference type="InterPro" id="IPR018666">
    <property type="entry name" value="DUF2125"/>
</dbReference>
<sequence length="508" mass="54579">MVVGVEQVFGIRAAPADGTGNHARLCFQGKVHILPVVGVDDIGQRLDLTPVSKPQRHVAFDIGGRDQFALAQVGQHVVGLVFGGLECDAGALRAGRMIQCQHEAGVAFGAAMVDRQHAEAAMVIRQHGGGVVHRLKARVPQQRSVSEYPHDLVSGPCCPAPVNTKPRRGERAEAMRWLTIIVAVMAAIYGGYWFYTRGAVEDGIATALAQAEAAGRVEISHEGWRTTGFPSRFDTTFDALRIEDRASGLAWQAPWFQVFALSYRPNEVIAVWPDSQTLVAGGQEMRLASERMRASARVRPNTALSFDRATLEVDAPRLSWAQDEAELAAARLLAAMRSAPDLANGYDLFFEAQSISLPAPLRAELDPEGDLPPLIGQVRMDATARLDQPLDRFAGAETPVAAEALTLREFGAQWGDIALSGIGEVTADAAGVAQGSLTLSITGWREALDMAARAGLVEEGFDVTLANMGEQLDETPQIPETLTVTLVMEQGRARLGPLPLGPAPRLRP</sequence>
<evidence type="ECO:0000313" key="3">
    <source>
        <dbReference type="Proteomes" id="UP000245293"/>
    </source>
</evidence>
<feature type="transmembrane region" description="Helical" evidence="1">
    <location>
        <begin position="177"/>
        <end position="195"/>
    </location>
</feature>
<organism evidence="2 3">
    <name type="scientific">Salibaculum griseiflavum</name>
    <dbReference type="NCBI Taxonomy" id="1914409"/>
    <lineage>
        <taxon>Bacteria</taxon>
        <taxon>Pseudomonadati</taxon>
        <taxon>Pseudomonadota</taxon>
        <taxon>Alphaproteobacteria</taxon>
        <taxon>Rhodobacterales</taxon>
        <taxon>Roseobacteraceae</taxon>
        <taxon>Salibaculum</taxon>
    </lineage>
</organism>
<dbReference type="EMBL" id="QETF01000004">
    <property type="protein sequence ID" value="PWG17709.1"/>
    <property type="molecule type" value="Genomic_DNA"/>
</dbReference>
<comment type="caution">
    <text evidence="2">The sequence shown here is derived from an EMBL/GenBank/DDBJ whole genome shotgun (WGS) entry which is preliminary data.</text>
</comment>
<accession>A0A2V1P5C4</accession>
<proteinExistence type="predicted"/>
<gene>
    <name evidence="2" type="ORF">DFK10_05680</name>
</gene>
<evidence type="ECO:0008006" key="4">
    <source>
        <dbReference type="Google" id="ProtNLM"/>
    </source>
</evidence>
<evidence type="ECO:0000313" key="2">
    <source>
        <dbReference type="EMBL" id="PWG17709.1"/>
    </source>
</evidence>
<dbReference type="AlphaFoldDB" id="A0A2V1P5C4"/>
<name>A0A2V1P5C4_9RHOB</name>
<dbReference type="Proteomes" id="UP000245293">
    <property type="component" value="Unassembled WGS sequence"/>
</dbReference>